<proteinExistence type="predicted"/>
<reference evidence="1" key="2">
    <citation type="journal article" date="2022" name="New Phytol.">
        <title>Evolutionary transition to the ectomycorrhizal habit in the genomes of a hyperdiverse lineage of mushroom-forming fungi.</title>
        <authorList>
            <person name="Looney B."/>
            <person name="Miyauchi S."/>
            <person name="Morin E."/>
            <person name="Drula E."/>
            <person name="Courty P.E."/>
            <person name="Kohler A."/>
            <person name="Kuo A."/>
            <person name="LaButti K."/>
            <person name="Pangilinan J."/>
            <person name="Lipzen A."/>
            <person name="Riley R."/>
            <person name="Andreopoulos W."/>
            <person name="He G."/>
            <person name="Johnson J."/>
            <person name="Nolan M."/>
            <person name="Tritt A."/>
            <person name="Barry K.W."/>
            <person name="Grigoriev I.V."/>
            <person name="Nagy L.G."/>
            <person name="Hibbett D."/>
            <person name="Henrissat B."/>
            <person name="Matheny P.B."/>
            <person name="Labbe J."/>
            <person name="Martin F.M."/>
        </authorList>
    </citation>
    <scope>NUCLEOTIDE SEQUENCE</scope>
    <source>
        <strain evidence="1">FP105234-sp</strain>
    </source>
</reference>
<sequence length="322" mass="35573">MASPVLAGFNRGGTIGVEYLGVVFSSILYGVSCLQTFQYSRSVKARSDVWWIKAMVLILFTLDTIHEAFLIHIPYHYLITHYDEPESLLKDIWSIPFSVIIHSLIAFITNSFFVYRIWKLSVNKLVSAFCSASVVAAVAGALVYTVRFSLVQDIVKAEITLKSMGIVAISLTAAASVVISATMAYYLHANRTGFRHSDDVITKLTVLVVSTGSVTTFFSIVELISYVVAPDLLYVLMFEFIIGKLHVNSVLTCLNMRDLIRNLGDSNGISSIHLSRIRHESSAAAPKHERQQVVDLSPLVQSNVVDNSVKFHVSYISNASDA</sequence>
<evidence type="ECO:0000313" key="2">
    <source>
        <dbReference type="Proteomes" id="UP000814033"/>
    </source>
</evidence>
<dbReference type="Proteomes" id="UP000814033">
    <property type="component" value="Unassembled WGS sequence"/>
</dbReference>
<comment type="caution">
    <text evidence="1">The sequence shown here is derived from an EMBL/GenBank/DDBJ whole genome shotgun (WGS) entry which is preliminary data.</text>
</comment>
<keyword evidence="2" id="KW-1185">Reference proteome</keyword>
<evidence type="ECO:0000313" key="1">
    <source>
        <dbReference type="EMBL" id="KAI0047431.1"/>
    </source>
</evidence>
<gene>
    <name evidence="1" type="ORF">FA95DRAFT_1606126</name>
</gene>
<name>A0ACB8RUY7_9AGAM</name>
<reference evidence="1" key="1">
    <citation type="submission" date="2021-02" db="EMBL/GenBank/DDBJ databases">
        <authorList>
            <consortium name="DOE Joint Genome Institute"/>
            <person name="Ahrendt S."/>
            <person name="Looney B.P."/>
            <person name="Miyauchi S."/>
            <person name="Morin E."/>
            <person name="Drula E."/>
            <person name="Courty P.E."/>
            <person name="Chicoki N."/>
            <person name="Fauchery L."/>
            <person name="Kohler A."/>
            <person name="Kuo A."/>
            <person name="Labutti K."/>
            <person name="Pangilinan J."/>
            <person name="Lipzen A."/>
            <person name="Riley R."/>
            <person name="Andreopoulos W."/>
            <person name="He G."/>
            <person name="Johnson J."/>
            <person name="Barry K.W."/>
            <person name="Grigoriev I.V."/>
            <person name="Nagy L."/>
            <person name="Hibbett D."/>
            <person name="Henrissat B."/>
            <person name="Matheny P.B."/>
            <person name="Labbe J."/>
            <person name="Martin F."/>
        </authorList>
    </citation>
    <scope>NUCLEOTIDE SEQUENCE</scope>
    <source>
        <strain evidence="1">FP105234-sp</strain>
    </source>
</reference>
<dbReference type="EMBL" id="MU275905">
    <property type="protein sequence ID" value="KAI0047431.1"/>
    <property type="molecule type" value="Genomic_DNA"/>
</dbReference>
<accession>A0ACB8RUY7</accession>
<protein>
    <submittedName>
        <fullName evidence="1">Uncharacterized protein</fullName>
    </submittedName>
</protein>
<organism evidence="1 2">
    <name type="scientific">Auriscalpium vulgare</name>
    <dbReference type="NCBI Taxonomy" id="40419"/>
    <lineage>
        <taxon>Eukaryota</taxon>
        <taxon>Fungi</taxon>
        <taxon>Dikarya</taxon>
        <taxon>Basidiomycota</taxon>
        <taxon>Agaricomycotina</taxon>
        <taxon>Agaricomycetes</taxon>
        <taxon>Russulales</taxon>
        <taxon>Auriscalpiaceae</taxon>
        <taxon>Auriscalpium</taxon>
    </lineage>
</organism>